<accession>W1XFQ2</accession>
<dbReference type="AlphaFoldDB" id="W1XFQ2"/>
<protein>
    <submittedName>
        <fullName evidence="1">Transcriptional regulator, GntR family/aminotransferase</fullName>
    </submittedName>
</protein>
<evidence type="ECO:0000313" key="1">
    <source>
        <dbReference type="EMBL" id="ETJ29167.1"/>
    </source>
</evidence>
<dbReference type="GO" id="GO:0008483">
    <property type="term" value="F:transaminase activity"/>
    <property type="evidence" value="ECO:0007669"/>
    <property type="project" value="UniProtKB-KW"/>
</dbReference>
<sequence>DKRHFRYDFKDIVSYVDPRGGLNFYLTLINKEIDTKVLFRRLKKKNIYISH</sequence>
<reference evidence="1" key="1">
    <citation type="submission" date="2013-12" db="EMBL/GenBank/DDBJ databases">
        <title>A Varibaculum cambriense genome reconstructed from a premature infant gut community with otherwise low bacterial novelty that shifts toward anaerobic metabolism during the third week of life.</title>
        <authorList>
            <person name="Brown C.T."/>
            <person name="Sharon I."/>
            <person name="Thomas B.C."/>
            <person name="Castelle C.J."/>
            <person name="Morowitz M.J."/>
            <person name="Banfield J.F."/>
        </authorList>
    </citation>
    <scope>NUCLEOTIDE SEQUENCE</scope>
</reference>
<keyword evidence="1" id="KW-0808">Transferase</keyword>
<organism evidence="1">
    <name type="scientific">human gut metagenome</name>
    <dbReference type="NCBI Taxonomy" id="408170"/>
    <lineage>
        <taxon>unclassified sequences</taxon>
        <taxon>metagenomes</taxon>
        <taxon>organismal metagenomes</taxon>
    </lineage>
</organism>
<feature type="non-terminal residue" evidence="1">
    <location>
        <position position="1"/>
    </location>
</feature>
<gene>
    <name evidence="1" type="ORF">Q604_UNBC16291G0001</name>
</gene>
<name>W1XFQ2_9ZZZZ</name>
<keyword evidence="1" id="KW-0032">Aminotransferase</keyword>
<proteinExistence type="predicted"/>
<comment type="caution">
    <text evidence="1">The sequence shown here is derived from an EMBL/GenBank/DDBJ whole genome shotgun (WGS) entry which is preliminary data.</text>
</comment>
<dbReference type="EMBL" id="AZMM01016291">
    <property type="protein sequence ID" value="ETJ29167.1"/>
    <property type="molecule type" value="Genomic_DNA"/>
</dbReference>